<gene>
    <name evidence="2" type="ORF">NFI88_15045</name>
</gene>
<dbReference type="EMBL" id="JAMZEJ010000009">
    <property type="protein sequence ID" value="MCQ8242152.1"/>
    <property type="molecule type" value="Genomic_DNA"/>
</dbReference>
<comment type="caution">
    <text evidence="2">The sequence shown here is derived from an EMBL/GenBank/DDBJ whole genome shotgun (WGS) entry which is preliminary data.</text>
</comment>
<name>A0ABT1W0M2_9PROT</name>
<keyword evidence="3" id="KW-1185">Reference proteome</keyword>
<keyword evidence="1" id="KW-0812">Transmembrane</keyword>
<proteinExistence type="predicted"/>
<sequence>MPFDGPIPEWCRPVPPSDPPLSRRDKLVAVAIALFLFLFATADCWLLVRYLRGS</sequence>
<keyword evidence="1" id="KW-0472">Membrane</keyword>
<reference evidence="2 3" key="1">
    <citation type="submission" date="2022-06" db="EMBL/GenBank/DDBJ databases">
        <title>Rhizosaccharibacter gen. nov. sp. nov. KSS12, endophytic bacteria isolated from sugarcane.</title>
        <authorList>
            <person name="Pitiwittayakul N."/>
        </authorList>
    </citation>
    <scope>NUCLEOTIDE SEQUENCE [LARGE SCALE GENOMIC DNA]</scope>
    <source>
        <strain evidence="2 3">KSS12</strain>
    </source>
</reference>
<dbReference type="Proteomes" id="UP001524547">
    <property type="component" value="Unassembled WGS sequence"/>
</dbReference>
<dbReference type="RefSeq" id="WP_422920905.1">
    <property type="nucleotide sequence ID" value="NZ_JAMZEJ010000009.1"/>
</dbReference>
<feature type="transmembrane region" description="Helical" evidence="1">
    <location>
        <begin position="27"/>
        <end position="48"/>
    </location>
</feature>
<organism evidence="2 3">
    <name type="scientific">Rhizosaccharibacter radicis</name>
    <dbReference type="NCBI Taxonomy" id="2782605"/>
    <lineage>
        <taxon>Bacteria</taxon>
        <taxon>Pseudomonadati</taxon>
        <taxon>Pseudomonadota</taxon>
        <taxon>Alphaproteobacteria</taxon>
        <taxon>Acetobacterales</taxon>
        <taxon>Acetobacteraceae</taxon>
        <taxon>Rhizosaccharibacter</taxon>
    </lineage>
</organism>
<evidence type="ECO:0000313" key="2">
    <source>
        <dbReference type="EMBL" id="MCQ8242152.1"/>
    </source>
</evidence>
<evidence type="ECO:0000313" key="3">
    <source>
        <dbReference type="Proteomes" id="UP001524547"/>
    </source>
</evidence>
<evidence type="ECO:0000256" key="1">
    <source>
        <dbReference type="SAM" id="Phobius"/>
    </source>
</evidence>
<accession>A0ABT1W0M2</accession>
<keyword evidence="1" id="KW-1133">Transmembrane helix</keyword>
<protein>
    <submittedName>
        <fullName evidence="2">Uncharacterized protein</fullName>
    </submittedName>
</protein>